<feature type="non-terminal residue" evidence="2">
    <location>
        <position position="1"/>
    </location>
</feature>
<feature type="domain" description="MULE transposase" evidence="1">
    <location>
        <begin position="5"/>
        <end position="69"/>
    </location>
</feature>
<gene>
    <name evidence="2" type="ORF">GPM918_LOCUS24174</name>
    <name evidence="3" type="ORF">SRO942_LOCUS24173</name>
</gene>
<sequence length="196" mass="23095">TPKLYRLLPDKNGSTYISLLHAVLNLFHSNNIFINPKYITIDFEFAAINAIKLVFPNATIKGCNFHFNKCIYKKLQELGFQSSFINSTSNDPNGMNIRELYKKTCALAFMPQEEVRNLWVNVMDEFQNIERINQFYDYVTSTWIDDDALFHISLWNYFNFKSLRTNNNLEGGHYRLNNDLNHINHPFLYIYSCNPK</sequence>
<protein>
    <recommendedName>
        <fullName evidence="1">MULE transposase domain-containing protein</fullName>
    </recommendedName>
</protein>
<evidence type="ECO:0000313" key="4">
    <source>
        <dbReference type="Proteomes" id="UP000663829"/>
    </source>
</evidence>
<reference evidence="2" key="1">
    <citation type="submission" date="2021-02" db="EMBL/GenBank/DDBJ databases">
        <authorList>
            <person name="Nowell W R."/>
        </authorList>
    </citation>
    <scope>NUCLEOTIDE SEQUENCE</scope>
</reference>
<evidence type="ECO:0000313" key="3">
    <source>
        <dbReference type="EMBL" id="CAF3974305.1"/>
    </source>
</evidence>
<dbReference type="AlphaFoldDB" id="A0A814XEY6"/>
<evidence type="ECO:0000313" key="2">
    <source>
        <dbReference type="EMBL" id="CAF1210237.1"/>
    </source>
</evidence>
<keyword evidence="4" id="KW-1185">Reference proteome</keyword>
<comment type="caution">
    <text evidence="2">The sequence shown here is derived from an EMBL/GenBank/DDBJ whole genome shotgun (WGS) entry which is preliminary data.</text>
</comment>
<organism evidence="2 4">
    <name type="scientific">Didymodactylos carnosus</name>
    <dbReference type="NCBI Taxonomy" id="1234261"/>
    <lineage>
        <taxon>Eukaryota</taxon>
        <taxon>Metazoa</taxon>
        <taxon>Spiralia</taxon>
        <taxon>Gnathifera</taxon>
        <taxon>Rotifera</taxon>
        <taxon>Eurotatoria</taxon>
        <taxon>Bdelloidea</taxon>
        <taxon>Philodinida</taxon>
        <taxon>Philodinidae</taxon>
        <taxon>Didymodactylos</taxon>
    </lineage>
</organism>
<name>A0A814XEY6_9BILA</name>
<evidence type="ECO:0000259" key="1">
    <source>
        <dbReference type="Pfam" id="PF10551"/>
    </source>
</evidence>
<dbReference type="Pfam" id="PF10551">
    <property type="entry name" value="MULE"/>
    <property type="match status" value="1"/>
</dbReference>
<dbReference type="OrthoDB" id="6123510at2759"/>
<dbReference type="EMBL" id="CAJNOQ010008913">
    <property type="protein sequence ID" value="CAF1210237.1"/>
    <property type="molecule type" value="Genomic_DNA"/>
</dbReference>
<dbReference type="EMBL" id="CAJOBC010008914">
    <property type="protein sequence ID" value="CAF3974305.1"/>
    <property type="molecule type" value="Genomic_DNA"/>
</dbReference>
<proteinExistence type="predicted"/>
<dbReference type="Proteomes" id="UP000663829">
    <property type="component" value="Unassembled WGS sequence"/>
</dbReference>
<accession>A0A814XEY6</accession>
<dbReference type="Proteomes" id="UP000681722">
    <property type="component" value="Unassembled WGS sequence"/>
</dbReference>
<dbReference type="InterPro" id="IPR018289">
    <property type="entry name" value="MULE_transposase_dom"/>
</dbReference>